<proteinExistence type="predicted"/>
<feature type="transmembrane region" description="Helical" evidence="1">
    <location>
        <begin position="86"/>
        <end position="108"/>
    </location>
</feature>
<keyword evidence="1" id="KW-1133">Transmembrane helix</keyword>
<keyword evidence="3" id="KW-1185">Reference proteome</keyword>
<organism evidence="2 3">
    <name type="scientific">Oceaniferula marina</name>
    <dbReference type="NCBI Taxonomy" id="2748318"/>
    <lineage>
        <taxon>Bacteria</taxon>
        <taxon>Pseudomonadati</taxon>
        <taxon>Verrucomicrobiota</taxon>
        <taxon>Verrucomicrobiia</taxon>
        <taxon>Verrucomicrobiales</taxon>
        <taxon>Verrucomicrobiaceae</taxon>
        <taxon>Oceaniferula</taxon>
    </lineage>
</organism>
<feature type="transmembrane region" description="Helical" evidence="1">
    <location>
        <begin position="54"/>
        <end position="74"/>
    </location>
</feature>
<evidence type="ECO:0000313" key="3">
    <source>
        <dbReference type="Proteomes" id="UP000557872"/>
    </source>
</evidence>
<dbReference type="RefSeq" id="WP_178935032.1">
    <property type="nucleotide sequence ID" value="NZ_JACBAZ010000022.1"/>
</dbReference>
<gene>
    <name evidence="2" type="ORF">HW115_18825</name>
</gene>
<feature type="transmembrane region" description="Helical" evidence="1">
    <location>
        <begin position="16"/>
        <end position="42"/>
    </location>
</feature>
<keyword evidence="1" id="KW-0472">Membrane</keyword>
<reference evidence="2 3" key="1">
    <citation type="submission" date="2020-07" db="EMBL/GenBank/DDBJ databases">
        <title>Roseicoccus Jingziensis gen. nov., sp. nov., isolated from coastal seawater.</title>
        <authorList>
            <person name="Feng X."/>
        </authorList>
    </citation>
    <scope>NUCLEOTIDE SEQUENCE [LARGE SCALE GENOMIC DNA]</scope>
    <source>
        <strain evidence="2 3">N1E253</strain>
    </source>
</reference>
<comment type="caution">
    <text evidence="2">The sequence shown here is derived from an EMBL/GenBank/DDBJ whole genome shotgun (WGS) entry which is preliminary data.</text>
</comment>
<sequence>MNTETLSTLRKNFEIFLCWFAAAHLVRSFLAGLGIPVSIAYMVKQGGSFDSTGLLWLTTLAASLPGVVTAVWMWKREYSSNKSRIIWTIFGLASALWAICFYLLMIIVTDRLKDKTANELIDKQE</sequence>
<dbReference type="Proteomes" id="UP000557872">
    <property type="component" value="Unassembled WGS sequence"/>
</dbReference>
<evidence type="ECO:0000256" key="1">
    <source>
        <dbReference type="SAM" id="Phobius"/>
    </source>
</evidence>
<keyword evidence="1" id="KW-0812">Transmembrane</keyword>
<protein>
    <submittedName>
        <fullName evidence="2">Uncharacterized protein</fullName>
    </submittedName>
</protein>
<evidence type="ECO:0000313" key="2">
    <source>
        <dbReference type="EMBL" id="NWK57679.1"/>
    </source>
</evidence>
<dbReference type="EMBL" id="JACBAZ010000022">
    <property type="protein sequence ID" value="NWK57679.1"/>
    <property type="molecule type" value="Genomic_DNA"/>
</dbReference>
<accession>A0A851GKL2</accession>
<dbReference type="AlphaFoldDB" id="A0A851GKL2"/>
<name>A0A851GKL2_9BACT</name>